<keyword evidence="2" id="KW-1185">Reference proteome</keyword>
<dbReference type="RefSeq" id="WP_290284906.1">
    <property type="nucleotide sequence ID" value="NZ_JAUFQN010000019.1"/>
</dbReference>
<name>A0ABV5GB46_9FLAO</name>
<gene>
    <name evidence="1" type="ORF">ACFFUU_01695</name>
</gene>
<dbReference type="Proteomes" id="UP001589576">
    <property type="component" value="Unassembled WGS sequence"/>
</dbReference>
<accession>A0ABV5GB46</accession>
<proteinExistence type="predicted"/>
<comment type="caution">
    <text evidence="1">The sequence shown here is derived from an EMBL/GenBank/DDBJ whole genome shotgun (WGS) entry which is preliminary data.</text>
</comment>
<dbReference type="EMBL" id="JBHMFB010000003">
    <property type="protein sequence ID" value="MFB9088309.1"/>
    <property type="molecule type" value="Genomic_DNA"/>
</dbReference>
<evidence type="ECO:0000313" key="2">
    <source>
        <dbReference type="Proteomes" id="UP001589576"/>
    </source>
</evidence>
<evidence type="ECO:0008006" key="3">
    <source>
        <dbReference type="Google" id="ProtNLM"/>
    </source>
</evidence>
<evidence type="ECO:0000313" key="1">
    <source>
        <dbReference type="EMBL" id="MFB9088309.1"/>
    </source>
</evidence>
<organism evidence="1 2">
    <name type="scientific">Flavobacterium paronense</name>
    <dbReference type="NCBI Taxonomy" id="1392775"/>
    <lineage>
        <taxon>Bacteria</taxon>
        <taxon>Pseudomonadati</taxon>
        <taxon>Bacteroidota</taxon>
        <taxon>Flavobacteriia</taxon>
        <taxon>Flavobacteriales</taxon>
        <taxon>Flavobacteriaceae</taxon>
        <taxon>Flavobacterium</taxon>
    </lineage>
</organism>
<protein>
    <recommendedName>
        <fullName evidence="3">Glycine zipper family protein</fullName>
    </recommendedName>
</protein>
<reference evidence="1 2" key="1">
    <citation type="submission" date="2024-09" db="EMBL/GenBank/DDBJ databases">
        <authorList>
            <person name="Sun Q."/>
            <person name="Mori K."/>
        </authorList>
    </citation>
    <scope>NUCLEOTIDE SEQUENCE [LARGE SCALE GENOMIC DNA]</scope>
    <source>
        <strain evidence="1 2">CECT 8460</strain>
    </source>
</reference>
<dbReference type="PROSITE" id="PS51257">
    <property type="entry name" value="PROKAR_LIPOPROTEIN"/>
    <property type="match status" value="1"/>
</dbReference>
<sequence>MENQDKNNSHVSSYMFVGCMFIGIGIGMALGNTGIGTLIGMGVGFLASALYKGEINK</sequence>